<evidence type="ECO:0008006" key="3">
    <source>
        <dbReference type="Google" id="ProtNLM"/>
    </source>
</evidence>
<protein>
    <recommendedName>
        <fullName evidence="3">E3 ubiquitin-protein ligase RHB1A</fullName>
    </recommendedName>
</protein>
<gene>
    <name evidence="1" type="ORF">DVH24_019920</name>
</gene>
<accession>A0A498I4B0</accession>
<dbReference type="STRING" id="3750.A0A498I4B0"/>
<evidence type="ECO:0000313" key="1">
    <source>
        <dbReference type="EMBL" id="RXH77032.1"/>
    </source>
</evidence>
<comment type="caution">
    <text evidence="1">The sequence shown here is derived from an EMBL/GenBank/DDBJ whole genome shotgun (WGS) entry which is preliminary data.</text>
</comment>
<sequence length="180" mass="19028">MGGCCCCSSKGTELNAAPTYYYCPRTSDEHIPLSSHQGGASALSTGLLVDTNLDTSIPDTYRPPPAPIPYDAALEHPHTPPPVQEICGSKSEAALQITTNSDSVQEAVGGNTQEASPKCADLKDVDCKAQTDLELDPVNKSEIELAKSVESITLAIEEEDVCPTCLEGKVLSSTILELYS</sequence>
<organism evidence="1 2">
    <name type="scientific">Malus domestica</name>
    <name type="common">Apple</name>
    <name type="synonym">Pyrus malus</name>
    <dbReference type="NCBI Taxonomy" id="3750"/>
    <lineage>
        <taxon>Eukaryota</taxon>
        <taxon>Viridiplantae</taxon>
        <taxon>Streptophyta</taxon>
        <taxon>Embryophyta</taxon>
        <taxon>Tracheophyta</taxon>
        <taxon>Spermatophyta</taxon>
        <taxon>Magnoliopsida</taxon>
        <taxon>eudicotyledons</taxon>
        <taxon>Gunneridae</taxon>
        <taxon>Pentapetalae</taxon>
        <taxon>rosids</taxon>
        <taxon>fabids</taxon>
        <taxon>Rosales</taxon>
        <taxon>Rosaceae</taxon>
        <taxon>Amygdaloideae</taxon>
        <taxon>Maleae</taxon>
        <taxon>Malus</taxon>
    </lineage>
</organism>
<dbReference type="EMBL" id="RDQH01000340">
    <property type="protein sequence ID" value="RXH77032.1"/>
    <property type="molecule type" value="Genomic_DNA"/>
</dbReference>
<dbReference type="Proteomes" id="UP000290289">
    <property type="component" value="Chromosome 14"/>
</dbReference>
<name>A0A498I4B0_MALDO</name>
<proteinExistence type="predicted"/>
<dbReference type="AlphaFoldDB" id="A0A498I4B0"/>
<keyword evidence="2" id="KW-1185">Reference proteome</keyword>
<reference evidence="1 2" key="1">
    <citation type="submission" date="2018-10" db="EMBL/GenBank/DDBJ databases">
        <title>A high-quality apple genome assembly.</title>
        <authorList>
            <person name="Hu J."/>
        </authorList>
    </citation>
    <scope>NUCLEOTIDE SEQUENCE [LARGE SCALE GENOMIC DNA]</scope>
    <source>
        <strain evidence="2">cv. HFTH1</strain>
        <tissue evidence="1">Young leaf</tissue>
    </source>
</reference>
<evidence type="ECO:0000313" key="2">
    <source>
        <dbReference type="Proteomes" id="UP000290289"/>
    </source>
</evidence>